<keyword evidence="4" id="KW-0411">Iron-sulfur</keyword>
<dbReference type="SMART" id="SM00729">
    <property type="entry name" value="Elp3"/>
    <property type="match status" value="1"/>
</dbReference>
<dbReference type="Pfam" id="PF04055">
    <property type="entry name" value="Radical_SAM"/>
    <property type="match status" value="1"/>
</dbReference>
<evidence type="ECO:0000259" key="6">
    <source>
        <dbReference type="PROSITE" id="PS51918"/>
    </source>
</evidence>
<evidence type="ECO:0000256" key="1">
    <source>
        <dbReference type="ARBA" id="ARBA00022691"/>
    </source>
</evidence>
<dbReference type="InterPro" id="IPR013785">
    <property type="entry name" value="Aldolase_TIM"/>
</dbReference>
<evidence type="ECO:0000256" key="4">
    <source>
        <dbReference type="ARBA" id="ARBA00023014"/>
    </source>
</evidence>
<dbReference type="KEGG" id="psuu:Psuf_065920"/>
<dbReference type="GO" id="GO:0003824">
    <property type="term" value="F:catalytic activity"/>
    <property type="evidence" value="ECO:0007669"/>
    <property type="project" value="InterPro"/>
</dbReference>
<dbReference type="InterPro" id="IPR007197">
    <property type="entry name" value="rSAM"/>
</dbReference>
<feature type="domain" description="Radical SAM core" evidence="6">
    <location>
        <begin position="21"/>
        <end position="236"/>
    </location>
</feature>
<dbReference type="Gene3D" id="3.20.20.70">
    <property type="entry name" value="Aldolase class I"/>
    <property type="match status" value="1"/>
</dbReference>
<dbReference type="InterPro" id="IPR058240">
    <property type="entry name" value="rSAM_sf"/>
</dbReference>
<dbReference type="Proteomes" id="UP000503011">
    <property type="component" value="Chromosome"/>
</dbReference>
<keyword evidence="3" id="KW-0408">Iron</keyword>
<keyword evidence="2" id="KW-0479">Metal-binding</keyword>
<evidence type="ECO:0000313" key="8">
    <source>
        <dbReference type="Proteomes" id="UP000503011"/>
    </source>
</evidence>
<dbReference type="CDD" id="cd01335">
    <property type="entry name" value="Radical_SAM"/>
    <property type="match status" value="1"/>
</dbReference>
<dbReference type="RefSeq" id="WP_173161130.1">
    <property type="nucleotide sequence ID" value="NZ_AP022871.1"/>
</dbReference>
<reference evidence="7 8" key="2">
    <citation type="submission" date="2020-03" db="EMBL/GenBank/DDBJ databases">
        <authorList>
            <person name="Ichikawa N."/>
            <person name="Kimura A."/>
            <person name="Kitahashi Y."/>
            <person name="Uohara A."/>
        </authorList>
    </citation>
    <scope>NUCLEOTIDE SEQUENCE [LARGE SCALE GENOMIC DNA]</scope>
    <source>
        <strain evidence="7 8">NBRC 105367</strain>
    </source>
</reference>
<dbReference type="InterPro" id="IPR017896">
    <property type="entry name" value="4Fe4S_Fe-S-bd"/>
</dbReference>
<proteinExistence type="predicted"/>
<protein>
    <submittedName>
        <fullName evidence="7">Uncharacterized protein</fullName>
    </submittedName>
</protein>
<dbReference type="SFLD" id="SFLDG01067">
    <property type="entry name" value="SPASM/twitch_domain_containing"/>
    <property type="match status" value="1"/>
</dbReference>
<evidence type="ECO:0000256" key="3">
    <source>
        <dbReference type="ARBA" id="ARBA00023004"/>
    </source>
</evidence>
<dbReference type="PANTHER" id="PTHR11228:SF7">
    <property type="entry name" value="PQQA PEPTIDE CYCLASE"/>
    <property type="match status" value="1"/>
</dbReference>
<dbReference type="SUPFAM" id="SSF102114">
    <property type="entry name" value="Radical SAM enzymes"/>
    <property type="match status" value="1"/>
</dbReference>
<organism evidence="7 8">
    <name type="scientific">Phytohabitans suffuscus</name>
    <dbReference type="NCBI Taxonomy" id="624315"/>
    <lineage>
        <taxon>Bacteria</taxon>
        <taxon>Bacillati</taxon>
        <taxon>Actinomycetota</taxon>
        <taxon>Actinomycetes</taxon>
        <taxon>Micromonosporales</taxon>
        <taxon>Micromonosporaceae</taxon>
    </lineage>
</organism>
<gene>
    <name evidence="7" type="ORF">Psuf_065920</name>
</gene>
<dbReference type="InterPro" id="IPR006638">
    <property type="entry name" value="Elp3/MiaA/NifB-like_rSAM"/>
</dbReference>
<evidence type="ECO:0000256" key="2">
    <source>
        <dbReference type="ARBA" id="ARBA00022723"/>
    </source>
</evidence>
<dbReference type="AlphaFoldDB" id="A0A6F8YT88"/>
<dbReference type="PANTHER" id="PTHR11228">
    <property type="entry name" value="RADICAL SAM DOMAIN PROTEIN"/>
    <property type="match status" value="1"/>
</dbReference>
<dbReference type="PROSITE" id="PS51379">
    <property type="entry name" value="4FE4S_FER_2"/>
    <property type="match status" value="1"/>
</dbReference>
<dbReference type="InterPro" id="IPR050377">
    <property type="entry name" value="Radical_SAM_PqqE_MftC-like"/>
</dbReference>
<dbReference type="GO" id="GO:0051539">
    <property type="term" value="F:4 iron, 4 sulfur cluster binding"/>
    <property type="evidence" value="ECO:0007669"/>
    <property type="project" value="UniProtKB-KW"/>
</dbReference>
<evidence type="ECO:0000313" key="7">
    <source>
        <dbReference type="EMBL" id="BCB89279.1"/>
    </source>
</evidence>
<keyword evidence="1" id="KW-0949">S-adenosyl-L-methionine</keyword>
<reference evidence="7 8" key="1">
    <citation type="submission" date="2020-03" db="EMBL/GenBank/DDBJ databases">
        <title>Whole genome shotgun sequence of Phytohabitans suffuscus NBRC 105367.</title>
        <authorList>
            <person name="Komaki H."/>
            <person name="Tamura T."/>
        </authorList>
    </citation>
    <scope>NUCLEOTIDE SEQUENCE [LARGE SCALE GENOMIC DNA]</scope>
    <source>
        <strain evidence="7 8">NBRC 105367</strain>
    </source>
</reference>
<dbReference type="PROSITE" id="PS51918">
    <property type="entry name" value="RADICAL_SAM"/>
    <property type="match status" value="1"/>
</dbReference>
<accession>A0A6F8YT88</accession>
<evidence type="ECO:0000259" key="5">
    <source>
        <dbReference type="PROSITE" id="PS51379"/>
    </source>
</evidence>
<feature type="domain" description="4Fe-4S ferredoxin-type" evidence="5">
    <location>
        <begin position="311"/>
        <end position="344"/>
    </location>
</feature>
<sequence>MKRSLIIDTHASSCYFRTSVGGDGRKALIQITERCNLHCAHCFVSSGDWGEHMRFDDIVERVLPRLRRARVERLTLTGGEPFVHPAIMEISAAIAGMGLPLGICTNATQTSDEQIAQLQQLGDVHINVSFDGFRPESHGRFRGSQSSFATTVATTRKFADAGLLQGLLSTPNTLTRVEEFGALCEFAVEVGAEYVLMNPLSSFGRGVKSQGRLAADNEKTRAVHAVTERFRERGLDLVHIRFPNDDKPLAGCDIGKLIYVFADGALAVCPYIVFASRTPQSQSQYNDAEFLLGNILENEVGQALDAYDFHRRYTVGANTKCSGCGMNSQCGKGCPAAIVARGGRIGDVDDQQCPVPDDLPLLQIGQRMA</sequence>
<dbReference type="GO" id="GO:0046872">
    <property type="term" value="F:metal ion binding"/>
    <property type="evidence" value="ECO:0007669"/>
    <property type="project" value="UniProtKB-KW"/>
</dbReference>
<dbReference type="EMBL" id="AP022871">
    <property type="protein sequence ID" value="BCB89279.1"/>
    <property type="molecule type" value="Genomic_DNA"/>
</dbReference>
<keyword evidence="8" id="KW-1185">Reference proteome</keyword>
<name>A0A6F8YT88_9ACTN</name>
<dbReference type="SFLD" id="SFLDS00029">
    <property type="entry name" value="Radical_SAM"/>
    <property type="match status" value="1"/>
</dbReference>